<keyword evidence="3" id="KW-1185">Reference proteome</keyword>
<reference evidence="2" key="1">
    <citation type="submission" date="2020-08" db="EMBL/GenBank/DDBJ databases">
        <title>Ramlibacter sp. GTP1 16S ribosomal RNA gene genome sequencing and assembly.</title>
        <authorList>
            <person name="Kang M."/>
        </authorList>
    </citation>
    <scope>NUCLEOTIDE SEQUENCE</scope>
    <source>
        <strain evidence="2">GTP1</strain>
    </source>
</reference>
<dbReference type="EMBL" id="JACORU010000016">
    <property type="protein sequence ID" value="MBC5768309.1"/>
    <property type="molecule type" value="Genomic_DNA"/>
</dbReference>
<dbReference type="CDD" id="cd22744">
    <property type="entry name" value="OTU"/>
    <property type="match status" value="1"/>
</dbReference>
<proteinExistence type="predicted"/>
<feature type="region of interest" description="Disordered" evidence="1">
    <location>
        <begin position="76"/>
        <end position="100"/>
    </location>
</feature>
<dbReference type="RefSeq" id="WP_187084933.1">
    <property type="nucleotide sequence ID" value="NZ_JACORU010000016.1"/>
</dbReference>
<gene>
    <name evidence="2" type="ORF">H8R02_27865</name>
</gene>
<evidence type="ECO:0008006" key="4">
    <source>
        <dbReference type="Google" id="ProtNLM"/>
    </source>
</evidence>
<name>A0A923MF55_9BURK</name>
<evidence type="ECO:0000313" key="3">
    <source>
        <dbReference type="Proteomes" id="UP000596827"/>
    </source>
</evidence>
<evidence type="ECO:0000256" key="1">
    <source>
        <dbReference type="SAM" id="MobiDB-lite"/>
    </source>
</evidence>
<dbReference type="AlphaFoldDB" id="A0A923MF55"/>
<protein>
    <recommendedName>
        <fullName evidence="4">OTU domain-containing protein</fullName>
    </recommendedName>
</protein>
<dbReference type="Proteomes" id="UP000596827">
    <property type="component" value="Unassembled WGS sequence"/>
</dbReference>
<evidence type="ECO:0000313" key="2">
    <source>
        <dbReference type="EMBL" id="MBC5768309.1"/>
    </source>
</evidence>
<comment type="caution">
    <text evidence="2">The sequence shown here is derived from an EMBL/GenBank/DDBJ whole genome shotgun (WGS) entry which is preliminary data.</text>
</comment>
<organism evidence="2 3">
    <name type="scientific">Ramlibacter albus</name>
    <dbReference type="NCBI Taxonomy" id="2079448"/>
    <lineage>
        <taxon>Bacteria</taxon>
        <taxon>Pseudomonadati</taxon>
        <taxon>Pseudomonadota</taxon>
        <taxon>Betaproteobacteria</taxon>
        <taxon>Burkholderiales</taxon>
        <taxon>Comamonadaceae</taxon>
        <taxon>Ramlibacter</taxon>
    </lineage>
</organism>
<accession>A0A923MF55</accession>
<dbReference type="Gene3D" id="3.90.70.80">
    <property type="match status" value="1"/>
</dbReference>
<feature type="compositionally biased region" description="Low complexity" evidence="1">
    <location>
        <begin position="78"/>
        <end position="94"/>
    </location>
</feature>
<sequence>MSPAIWKRRLGGRLRTIIRGSRRVSTGAFRRRRKRHIGVVGELAQAARDEVASDQARSMKPQPAAVATPLYAPKKPEAQAAAPGGRPPALQGARCDAPGERRSSMDEFMRCEDTASSFAERVARRIETADKAELGRLQGDLQRWASDAALSLSNGATQADDAAFLRWSKLDHELSNAINAPSSGVDAGLDFARIATGHAHAATVEAAVAGLPKAEADNIRARAAEARKQALVQQRAAKDNAVIVPLLERAAVTRVAKPPDGNCLYHSFLHGLPATPARTPAALRRELRDKLGSLPADVGERIFGSDKAQAEADRTRVYARVVSGLAAGPVPSYAWGEDQEIALLAFVHQKDVVCFSAQGATVFKADGTRCQYAPADVPPGIVDGCIAIVHQGSHFDAVDTTGLRLRKLASSMPVVPFALAVNAADPEDFDARALKLPESLRVLAGSLNYLQRNAERFGPLSEHRLVAGSPTALRQNERWQAELLARLEREPDPAARAGISQEIEELHARHDGLLVDKQMMLAAVALPAQFVARFKEVFAALEKASSLPPGPRRDLQIKRVLDEMRAEIDSTEKRLTKAVAELDRIIGSDVHSRKQLKQDKKEDNSIHDPQMHRLAQGLRTHLRSVQGSLPAVWKPLNEFLDGASADLPAAALAMAKHPGAETTV</sequence>